<evidence type="ECO:0000313" key="10">
    <source>
        <dbReference type="Proteomes" id="UP001529491"/>
    </source>
</evidence>
<keyword evidence="3 6" id="KW-0378">Hydrolase</keyword>
<keyword evidence="10" id="KW-1185">Reference proteome</keyword>
<keyword evidence="7" id="KW-0732">Signal</keyword>
<proteinExistence type="inferred from homology"/>
<dbReference type="InterPro" id="IPR051156">
    <property type="entry name" value="Mito/Outer_Membr_Metalloprot"/>
</dbReference>
<evidence type="ECO:0000256" key="3">
    <source>
        <dbReference type="ARBA" id="ARBA00022801"/>
    </source>
</evidence>
<evidence type="ECO:0000256" key="2">
    <source>
        <dbReference type="ARBA" id="ARBA00022723"/>
    </source>
</evidence>
<gene>
    <name evidence="9" type="ORF">RGE70_04050</name>
</gene>
<keyword evidence="5 6" id="KW-0482">Metalloprotease</keyword>
<evidence type="ECO:0000256" key="5">
    <source>
        <dbReference type="ARBA" id="ARBA00023049"/>
    </source>
</evidence>
<feature type="domain" description="Peptidase M48" evidence="8">
    <location>
        <begin position="61"/>
        <end position="243"/>
    </location>
</feature>
<evidence type="ECO:0000256" key="7">
    <source>
        <dbReference type="SAM" id="SignalP"/>
    </source>
</evidence>
<dbReference type="EMBL" id="CP136522">
    <property type="protein sequence ID" value="WOT05993.1"/>
    <property type="molecule type" value="Genomic_DNA"/>
</dbReference>
<name>A0ABZ0K0A8_9GAMM</name>
<dbReference type="CDD" id="cd07331">
    <property type="entry name" value="M48C_Oma1_like"/>
    <property type="match status" value="1"/>
</dbReference>
<comment type="similarity">
    <text evidence="6">Belongs to the peptidase M48 family.</text>
</comment>
<dbReference type="PROSITE" id="PS51257">
    <property type="entry name" value="PROKAR_LIPOPROTEIN"/>
    <property type="match status" value="1"/>
</dbReference>
<sequence length="266" mass="28610">MKGLLLIISVVLLLSGCATNQSPTGRGQTLLFSSQEMTQLGNASFAEIKKNEKISNDVALTQYVDCVASRITQALPDQSQHWDVVVFESEQVNAFALPGGHIGVYTGLLKVAQNQDQLATVIGHEVAHVLANHSNEQVSRAKMTNTGMQLAQLALGVSGISNQELYMGALGLGVQVGYTLPYGREQETEADVVGVKLMAAAGFDPSQSVALWRNMAEAGGEQGPELLSTHPSHGQRIAQLQKMQTEVQPLYKASLISVKNRCQRPK</sequence>
<feature type="signal peptide" evidence="7">
    <location>
        <begin position="1"/>
        <end position="20"/>
    </location>
</feature>
<evidence type="ECO:0000259" key="8">
    <source>
        <dbReference type="Pfam" id="PF01435"/>
    </source>
</evidence>
<protein>
    <submittedName>
        <fullName evidence="9">M48 family metallopeptidase</fullName>
    </submittedName>
</protein>
<dbReference type="InterPro" id="IPR001915">
    <property type="entry name" value="Peptidase_M48"/>
</dbReference>
<reference evidence="9 10" key="1">
    <citation type="submission" date="2023-10" db="EMBL/GenBank/DDBJ databases">
        <title>Complete genome sequence of Shewanella sp. DAU334.</title>
        <authorList>
            <person name="Lee Y.-S."/>
            <person name="Jeong H.-R."/>
            <person name="Hwang E.-J."/>
            <person name="Choi Y.-L."/>
            <person name="Kim G.-D."/>
        </authorList>
    </citation>
    <scope>NUCLEOTIDE SEQUENCE [LARGE SCALE GENOMIC DNA]</scope>
    <source>
        <strain evidence="9 10">DAU334</strain>
    </source>
</reference>
<organism evidence="9 10">
    <name type="scientific">Shewanella youngdeokensis</name>
    <dbReference type="NCBI Taxonomy" id="2999068"/>
    <lineage>
        <taxon>Bacteria</taxon>
        <taxon>Pseudomonadati</taxon>
        <taxon>Pseudomonadota</taxon>
        <taxon>Gammaproteobacteria</taxon>
        <taxon>Alteromonadales</taxon>
        <taxon>Shewanellaceae</taxon>
        <taxon>Shewanella</taxon>
    </lineage>
</organism>
<evidence type="ECO:0000256" key="1">
    <source>
        <dbReference type="ARBA" id="ARBA00022670"/>
    </source>
</evidence>
<comment type="cofactor">
    <cofactor evidence="6">
        <name>Zn(2+)</name>
        <dbReference type="ChEBI" id="CHEBI:29105"/>
    </cofactor>
    <text evidence="6">Binds 1 zinc ion per subunit.</text>
</comment>
<dbReference type="RefSeq" id="WP_310470259.1">
    <property type="nucleotide sequence ID" value="NZ_CP136522.1"/>
</dbReference>
<keyword evidence="1 6" id="KW-0645">Protease</keyword>
<evidence type="ECO:0000313" key="9">
    <source>
        <dbReference type="EMBL" id="WOT05993.1"/>
    </source>
</evidence>
<keyword evidence="2" id="KW-0479">Metal-binding</keyword>
<dbReference type="PANTHER" id="PTHR22726">
    <property type="entry name" value="METALLOENDOPEPTIDASE OMA1"/>
    <property type="match status" value="1"/>
</dbReference>
<dbReference type="Gene3D" id="3.30.2010.10">
    <property type="entry name" value="Metalloproteases ('zincins'), catalytic domain"/>
    <property type="match status" value="1"/>
</dbReference>
<accession>A0ABZ0K0A8</accession>
<dbReference type="Pfam" id="PF01435">
    <property type="entry name" value="Peptidase_M48"/>
    <property type="match status" value="1"/>
</dbReference>
<keyword evidence="4 6" id="KW-0862">Zinc</keyword>
<evidence type="ECO:0000256" key="4">
    <source>
        <dbReference type="ARBA" id="ARBA00022833"/>
    </source>
</evidence>
<dbReference type="PANTHER" id="PTHR22726:SF24">
    <property type="entry name" value="M48 FAMILY METALLOPEPTIDASE"/>
    <property type="match status" value="1"/>
</dbReference>
<feature type="chain" id="PRO_5047352851" evidence="7">
    <location>
        <begin position="21"/>
        <end position="266"/>
    </location>
</feature>
<evidence type="ECO:0000256" key="6">
    <source>
        <dbReference type="RuleBase" id="RU003983"/>
    </source>
</evidence>
<dbReference type="Proteomes" id="UP001529491">
    <property type="component" value="Chromosome"/>
</dbReference>